<accession>A0ACB0EWD2</accession>
<dbReference type="EMBL" id="OX596112">
    <property type="protein sequence ID" value="CAI9704908.1"/>
    <property type="molecule type" value="Genomic_DNA"/>
</dbReference>
<proteinExistence type="predicted"/>
<evidence type="ECO:0000313" key="2">
    <source>
        <dbReference type="Proteomes" id="UP001162501"/>
    </source>
</evidence>
<name>A0ACB0EWD2_RANTA</name>
<gene>
    <name evidence="1" type="ORF">MRATA1EN3_LOCUS16121</name>
</gene>
<organism evidence="1 2">
    <name type="scientific">Rangifer tarandus platyrhynchus</name>
    <name type="common">Svalbard reindeer</name>
    <dbReference type="NCBI Taxonomy" id="3082113"/>
    <lineage>
        <taxon>Eukaryota</taxon>
        <taxon>Metazoa</taxon>
        <taxon>Chordata</taxon>
        <taxon>Craniata</taxon>
        <taxon>Vertebrata</taxon>
        <taxon>Euteleostomi</taxon>
        <taxon>Mammalia</taxon>
        <taxon>Eutheria</taxon>
        <taxon>Laurasiatheria</taxon>
        <taxon>Artiodactyla</taxon>
        <taxon>Ruminantia</taxon>
        <taxon>Pecora</taxon>
        <taxon>Cervidae</taxon>
        <taxon>Odocoileinae</taxon>
        <taxon>Rangifer</taxon>
    </lineage>
</organism>
<reference evidence="1" key="1">
    <citation type="submission" date="2023-05" db="EMBL/GenBank/DDBJ databases">
        <authorList>
            <consortium name="ELIXIR-Norway"/>
        </authorList>
    </citation>
    <scope>NUCLEOTIDE SEQUENCE</scope>
</reference>
<dbReference type="Proteomes" id="UP001162501">
    <property type="component" value="Chromosome 28"/>
</dbReference>
<sequence>MKTQAQEQREARGPRGHRCPWRYQGPAASKVGASRHPSRLGVRTGVGMHIAALASGLGTPGPGGPHRLRAGGGRPGCPQDLDAWPRGSTRPGAIPTPAPSGQEAPLAREEVHLAPASDTLGPERRCGPWVSRDLAANAGAGTSLPSPSAFSPAPSSPPRRVVSLALGQPLFLSSLLDVAHPQSARPPQAARSPLQSSALNLTQHVAKGHPGGQPTSSPVSTRQNEGLPLFLGTMEGG</sequence>
<evidence type="ECO:0000313" key="1">
    <source>
        <dbReference type="EMBL" id="CAI9704908.1"/>
    </source>
</evidence>
<protein>
    <submittedName>
        <fullName evidence="1">Uncharacterized protein</fullName>
    </submittedName>
</protein>